<sequence>MASSEQLRVGSDNACSHGVDIVRVGGKYKLREWIGSGSFGIVYRGINVVSKEDVAIKLEPIDAEFLQLDYEHKVYKHLAGGISIPAIRWFGTEGDYNAMVLQYLGPSLKDLFNYSNRTFSLRTVLLLADQMISCIKHVHSRHFVHGDIKPANFLMGVGDHDHQVYIIDFGLAKQYRDPKTHLHIPYKENCPPTGTAPYVSINNHKGVEQSRHDDLESLAYILVYFLHGSLPWYGVEPAVNKQQRNAIL</sequence>
<dbReference type="Proteomes" id="UP000054166">
    <property type="component" value="Unassembled WGS sequence"/>
</dbReference>
<dbReference type="PROSITE" id="PS00107">
    <property type="entry name" value="PROTEIN_KINASE_ATP"/>
    <property type="match status" value="1"/>
</dbReference>
<dbReference type="EMBL" id="KN832992">
    <property type="protein sequence ID" value="KIM82994.1"/>
    <property type="molecule type" value="Genomic_DNA"/>
</dbReference>
<dbReference type="HOGENOM" id="CLU_019279_2_0_1"/>
<evidence type="ECO:0000256" key="5">
    <source>
        <dbReference type="RuleBase" id="RU000304"/>
    </source>
</evidence>
<dbReference type="STRING" id="765440.A0A0C3FTB1"/>
<evidence type="ECO:0000256" key="4">
    <source>
        <dbReference type="PROSITE-ProRule" id="PRU10141"/>
    </source>
</evidence>
<comment type="similarity">
    <text evidence="5">Belongs to the protein kinase superfamily.</text>
</comment>
<dbReference type="PROSITE" id="PS00108">
    <property type="entry name" value="PROTEIN_KINASE_ST"/>
    <property type="match status" value="1"/>
</dbReference>
<dbReference type="SMART" id="SM00220">
    <property type="entry name" value="S_TKc"/>
    <property type="match status" value="1"/>
</dbReference>
<evidence type="ECO:0000313" key="7">
    <source>
        <dbReference type="EMBL" id="KIM82994.1"/>
    </source>
</evidence>
<dbReference type="Gene3D" id="1.10.510.10">
    <property type="entry name" value="Transferase(Phosphotransferase) domain 1"/>
    <property type="match status" value="1"/>
</dbReference>
<organism evidence="7 8">
    <name type="scientific">Piloderma croceum (strain F 1598)</name>
    <dbReference type="NCBI Taxonomy" id="765440"/>
    <lineage>
        <taxon>Eukaryota</taxon>
        <taxon>Fungi</taxon>
        <taxon>Dikarya</taxon>
        <taxon>Basidiomycota</taxon>
        <taxon>Agaricomycotina</taxon>
        <taxon>Agaricomycetes</taxon>
        <taxon>Agaricomycetidae</taxon>
        <taxon>Atheliales</taxon>
        <taxon>Atheliaceae</taxon>
        <taxon>Piloderma</taxon>
    </lineage>
</organism>
<dbReference type="SUPFAM" id="SSF56112">
    <property type="entry name" value="Protein kinase-like (PK-like)"/>
    <property type="match status" value="1"/>
</dbReference>
<dbReference type="PROSITE" id="PS50011">
    <property type="entry name" value="PROTEIN_KINASE_DOM"/>
    <property type="match status" value="1"/>
</dbReference>
<reference evidence="8" key="2">
    <citation type="submission" date="2015-01" db="EMBL/GenBank/DDBJ databases">
        <title>Evolutionary Origins and Diversification of the Mycorrhizal Mutualists.</title>
        <authorList>
            <consortium name="DOE Joint Genome Institute"/>
            <consortium name="Mycorrhizal Genomics Consortium"/>
            <person name="Kohler A."/>
            <person name="Kuo A."/>
            <person name="Nagy L.G."/>
            <person name="Floudas D."/>
            <person name="Copeland A."/>
            <person name="Barry K.W."/>
            <person name="Cichocki N."/>
            <person name="Veneault-Fourrey C."/>
            <person name="LaButti K."/>
            <person name="Lindquist E.A."/>
            <person name="Lipzen A."/>
            <person name="Lundell T."/>
            <person name="Morin E."/>
            <person name="Murat C."/>
            <person name="Riley R."/>
            <person name="Ohm R."/>
            <person name="Sun H."/>
            <person name="Tunlid A."/>
            <person name="Henrissat B."/>
            <person name="Grigoriev I.V."/>
            <person name="Hibbett D.S."/>
            <person name="Martin F."/>
        </authorList>
    </citation>
    <scope>NUCLEOTIDE SEQUENCE [LARGE SCALE GENOMIC DNA]</scope>
    <source>
        <strain evidence="8">F 1598</strain>
    </source>
</reference>
<dbReference type="Pfam" id="PF00069">
    <property type="entry name" value="Pkinase"/>
    <property type="match status" value="1"/>
</dbReference>
<dbReference type="EC" id="2.7.11.1" evidence="1"/>
<dbReference type="PANTHER" id="PTHR11909">
    <property type="entry name" value="CASEIN KINASE-RELATED"/>
    <property type="match status" value="1"/>
</dbReference>
<feature type="binding site" evidence="4">
    <location>
        <position position="57"/>
    </location>
    <ligand>
        <name>ATP</name>
        <dbReference type="ChEBI" id="CHEBI:30616"/>
    </ligand>
</feature>
<keyword evidence="5" id="KW-0808">Transferase</keyword>
<dbReference type="GO" id="GO:0005524">
    <property type="term" value="F:ATP binding"/>
    <property type="evidence" value="ECO:0007669"/>
    <property type="project" value="UniProtKB-UniRule"/>
</dbReference>
<keyword evidence="5" id="KW-0723">Serine/threonine-protein kinase</keyword>
<protein>
    <recommendedName>
        <fullName evidence="1">non-specific serine/threonine protein kinase</fullName>
        <ecNumber evidence="1">2.7.11.1</ecNumber>
    </recommendedName>
</protein>
<reference evidence="7 8" key="1">
    <citation type="submission" date="2014-04" db="EMBL/GenBank/DDBJ databases">
        <authorList>
            <consortium name="DOE Joint Genome Institute"/>
            <person name="Kuo A."/>
            <person name="Tarkka M."/>
            <person name="Buscot F."/>
            <person name="Kohler A."/>
            <person name="Nagy L.G."/>
            <person name="Floudas D."/>
            <person name="Copeland A."/>
            <person name="Barry K.W."/>
            <person name="Cichocki N."/>
            <person name="Veneault-Fourrey C."/>
            <person name="LaButti K."/>
            <person name="Lindquist E.A."/>
            <person name="Lipzen A."/>
            <person name="Lundell T."/>
            <person name="Morin E."/>
            <person name="Murat C."/>
            <person name="Sun H."/>
            <person name="Tunlid A."/>
            <person name="Henrissat B."/>
            <person name="Grigoriev I.V."/>
            <person name="Hibbett D.S."/>
            <person name="Martin F."/>
            <person name="Nordberg H.P."/>
            <person name="Cantor M.N."/>
            <person name="Hua S.X."/>
        </authorList>
    </citation>
    <scope>NUCLEOTIDE SEQUENCE [LARGE SCALE GENOMIC DNA]</scope>
    <source>
        <strain evidence="7 8">F 1598</strain>
    </source>
</reference>
<evidence type="ECO:0000256" key="1">
    <source>
        <dbReference type="ARBA" id="ARBA00012513"/>
    </source>
</evidence>
<evidence type="ECO:0000256" key="2">
    <source>
        <dbReference type="ARBA" id="ARBA00022741"/>
    </source>
</evidence>
<dbReference type="InterPro" id="IPR000719">
    <property type="entry name" value="Prot_kinase_dom"/>
</dbReference>
<dbReference type="InParanoid" id="A0A0C3FTB1"/>
<accession>A0A0C3FTB1</accession>
<dbReference type="GO" id="GO:0004674">
    <property type="term" value="F:protein serine/threonine kinase activity"/>
    <property type="evidence" value="ECO:0007669"/>
    <property type="project" value="UniProtKB-KW"/>
</dbReference>
<gene>
    <name evidence="7" type="ORF">PILCRDRAFT_7435</name>
</gene>
<evidence type="ECO:0000256" key="3">
    <source>
        <dbReference type="ARBA" id="ARBA00022840"/>
    </source>
</evidence>
<keyword evidence="2 4" id="KW-0547">Nucleotide-binding</keyword>
<keyword evidence="3 4" id="KW-0067">ATP-binding</keyword>
<dbReference type="InterPro" id="IPR011009">
    <property type="entry name" value="Kinase-like_dom_sf"/>
</dbReference>
<dbReference type="InterPro" id="IPR008271">
    <property type="entry name" value="Ser/Thr_kinase_AS"/>
</dbReference>
<dbReference type="InterPro" id="IPR017441">
    <property type="entry name" value="Protein_kinase_ATP_BS"/>
</dbReference>
<dbReference type="InterPro" id="IPR050235">
    <property type="entry name" value="CK1_Ser-Thr_kinase"/>
</dbReference>
<dbReference type="OrthoDB" id="3203292at2759"/>
<evidence type="ECO:0000259" key="6">
    <source>
        <dbReference type="PROSITE" id="PS50011"/>
    </source>
</evidence>
<keyword evidence="5" id="KW-0418">Kinase</keyword>
<keyword evidence="8" id="KW-1185">Reference proteome</keyword>
<dbReference type="AlphaFoldDB" id="A0A0C3FTB1"/>
<dbReference type="CDD" id="cd14016">
    <property type="entry name" value="STKc_CK1"/>
    <property type="match status" value="1"/>
</dbReference>
<feature type="domain" description="Protein kinase" evidence="6">
    <location>
        <begin position="28"/>
        <end position="248"/>
    </location>
</feature>
<evidence type="ECO:0000313" key="8">
    <source>
        <dbReference type="Proteomes" id="UP000054166"/>
    </source>
</evidence>
<name>A0A0C3FTB1_PILCF</name>
<proteinExistence type="inferred from homology"/>